<sequence>MPLLYPSPQTPHTPTHYPPSPAPNQQRSYTRQYFAQLPGKAYWAMEMWPQEGIGGVSERRVEDLW</sequence>
<name>A0A8H7T1S3_9HELO</name>
<evidence type="ECO:0000313" key="2">
    <source>
        <dbReference type="EMBL" id="KAG4410703.1"/>
    </source>
</evidence>
<reference evidence="2" key="1">
    <citation type="submission" date="2021-02" db="EMBL/GenBank/DDBJ databases">
        <title>Genome sequence Cadophora malorum strain M34.</title>
        <authorList>
            <person name="Stefanovic E."/>
            <person name="Vu D."/>
            <person name="Scully C."/>
            <person name="Dijksterhuis J."/>
            <person name="Roader J."/>
            <person name="Houbraken J."/>
        </authorList>
    </citation>
    <scope>NUCLEOTIDE SEQUENCE</scope>
    <source>
        <strain evidence="2">M34</strain>
    </source>
</reference>
<accession>A0A8H7T1S3</accession>
<protein>
    <submittedName>
        <fullName evidence="2">Uncharacterized protein</fullName>
    </submittedName>
</protein>
<feature type="non-terminal residue" evidence="2">
    <location>
        <position position="65"/>
    </location>
</feature>
<feature type="region of interest" description="Disordered" evidence="1">
    <location>
        <begin position="1"/>
        <end position="29"/>
    </location>
</feature>
<dbReference type="OrthoDB" id="10517663at2759"/>
<dbReference type="Proteomes" id="UP000664132">
    <property type="component" value="Unassembled WGS sequence"/>
</dbReference>
<dbReference type="EMBL" id="JAFJYH010000610">
    <property type="protein sequence ID" value="KAG4410703.1"/>
    <property type="molecule type" value="Genomic_DNA"/>
</dbReference>
<evidence type="ECO:0000313" key="3">
    <source>
        <dbReference type="Proteomes" id="UP000664132"/>
    </source>
</evidence>
<organism evidence="2 3">
    <name type="scientific">Cadophora malorum</name>
    <dbReference type="NCBI Taxonomy" id="108018"/>
    <lineage>
        <taxon>Eukaryota</taxon>
        <taxon>Fungi</taxon>
        <taxon>Dikarya</taxon>
        <taxon>Ascomycota</taxon>
        <taxon>Pezizomycotina</taxon>
        <taxon>Leotiomycetes</taxon>
        <taxon>Helotiales</taxon>
        <taxon>Ploettnerulaceae</taxon>
        <taxon>Cadophora</taxon>
    </lineage>
</organism>
<proteinExistence type="predicted"/>
<dbReference type="AlphaFoldDB" id="A0A8H7T1S3"/>
<evidence type="ECO:0000256" key="1">
    <source>
        <dbReference type="SAM" id="MobiDB-lite"/>
    </source>
</evidence>
<feature type="compositionally biased region" description="Pro residues" evidence="1">
    <location>
        <begin position="8"/>
        <end position="22"/>
    </location>
</feature>
<comment type="caution">
    <text evidence="2">The sequence shown here is derived from an EMBL/GenBank/DDBJ whole genome shotgun (WGS) entry which is preliminary data.</text>
</comment>
<gene>
    <name evidence="2" type="ORF">IFR04_016157</name>
</gene>
<keyword evidence="3" id="KW-1185">Reference proteome</keyword>